<gene>
    <name evidence="2" type="ORF">NJ959_04660</name>
</gene>
<dbReference type="SUPFAM" id="SSF57997">
    <property type="entry name" value="Tropomyosin"/>
    <property type="match status" value="1"/>
</dbReference>
<dbReference type="Pfam" id="PF13489">
    <property type="entry name" value="Methyltransf_23"/>
    <property type="match status" value="1"/>
</dbReference>
<keyword evidence="3" id="KW-1185">Reference proteome</keyword>
<proteinExistence type="predicted"/>
<feature type="compositionally biased region" description="Polar residues" evidence="1">
    <location>
        <begin position="1"/>
        <end position="23"/>
    </location>
</feature>
<keyword evidence="2" id="KW-0489">Methyltransferase</keyword>
<dbReference type="GO" id="GO:0032259">
    <property type="term" value="P:methylation"/>
    <property type="evidence" value="ECO:0007669"/>
    <property type="project" value="UniProtKB-KW"/>
</dbReference>
<dbReference type="Gene3D" id="3.40.50.150">
    <property type="entry name" value="Vaccinia Virus protein VP39"/>
    <property type="match status" value="1"/>
</dbReference>
<accession>A0AAE3KL68</accession>
<dbReference type="AlphaFoldDB" id="A0AAE3KL68"/>
<comment type="caution">
    <text evidence="2">The sequence shown here is derived from an EMBL/GenBank/DDBJ whole genome shotgun (WGS) entry which is preliminary data.</text>
</comment>
<keyword evidence="2" id="KW-0808">Transferase</keyword>
<dbReference type="RefSeq" id="WP_254010577.1">
    <property type="nucleotide sequence ID" value="NZ_JAMZMM010000027.1"/>
</dbReference>
<dbReference type="PANTHER" id="PTHR43861">
    <property type="entry name" value="TRANS-ACONITATE 2-METHYLTRANSFERASE-RELATED"/>
    <property type="match status" value="1"/>
</dbReference>
<dbReference type="EMBL" id="JAMZMM010000027">
    <property type="protein sequence ID" value="MCP2727769.1"/>
    <property type="molecule type" value="Genomic_DNA"/>
</dbReference>
<name>A0AAE3KL68_9CYAN</name>
<dbReference type="InterPro" id="IPR029063">
    <property type="entry name" value="SAM-dependent_MTases_sf"/>
</dbReference>
<evidence type="ECO:0000313" key="2">
    <source>
        <dbReference type="EMBL" id="MCP2727769.1"/>
    </source>
</evidence>
<dbReference type="GO" id="GO:0008168">
    <property type="term" value="F:methyltransferase activity"/>
    <property type="evidence" value="ECO:0007669"/>
    <property type="project" value="UniProtKB-KW"/>
</dbReference>
<feature type="region of interest" description="Disordered" evidence="1">
    <location>
        <begin position="1"/>
        <end position="30"/>
    </location>
</feature>
<organism evidence="2 3">
    <name type="scientific">Limnofasciculus baicalensis BBK-W-15</name>
    <dbReference type="NCBI Taxonomy" id="2699891"/>
    <lineage>
        <taxon>Bacteria</taxon>
        <taxon>Bacillati</taxon>
        <taxon>Cyanobacteriota</taxon>
        <taxon>Cyanophyceae</taxon>
        <taxon>Coleofasciculales</taxon>
        <taxon>Coleofasciculaceae</taxon>
        <taxon>Limnofasciculus</taxon>
        <taxon>Limnofasciculus baicalensis</taxon>
    </lineage>
</organism>
<protein>
    <submittedName>
        <fullName evidence="2">Methyltransferase domain-containing protein</fullName>
    </submittedName>
</protein>
<reference evidence="2" key="1">
    <citation type="submission" date="2022-06" db="EMBL/GenBank/DDBJ databases">
        <title>New cyanobacteria of genus Symplocastrum in benthos of Lake Baikal.</title>
        <authorList>
            <person name="Sorokovikova E."/>
            <person name="Tikhonova I."/>
            <person name="Krasnopeev A."/>
            <person name="Evseev P."/>
            <person name="Gladkikh A."/>
            <person name="Belykh O."/>
        </authorList>
    </citation>
    <scope>NUCLEOTIDE SEQUENCE</scope>
    <source>
        <strain evidence="2">BBK-W-15</strain>
    </source>
</reference>
<dbReference type="Proteomes" id="UP001204953">
    <property type="component" value="Unassembled WGS sequence"/>
</dbReference>
<dbReference type="CDD" id="cd02440">
    <property type="entry name" value="AdoMet_MTases"/>
    <property type="match status" value="1"/>
</dbReference>
<dbReference type="SUPFAM" id="SSF53335">
    <property type="entry name" value="S-adenosyl-L-methionine-dependent methyltransferases"/>
    <property type="match status" value="1"/>
</dbReference>
<evidence type="ECO:0000256" key="1">
    <source>
        <dbReference type="SAM" id="MobiDB-lite"/>
    </source>
</evidence>
<sequence length="348" mass="39583">TEGRLNNTEGRLNNTEGRLNNTEGRLNTTEGRLTTTEERLNTTEGRLNNTEGRLNNIEGRLTTIEGQLISTKDCLAAMDEHYIRNDSFLKNDLAQQKRLITMFLEEARQRLPKPFNSEQLQTIVSQEEHLLDAFYVAFEEEFRGSRQVIIDRLKVYLPLIEEAKIGTQLSPIIDVGCGRGEWLELLRESGYTVKGIDNNRVMVEQCQARGLEVSEFDVIDYLKSLPDASLGMVTGFHIIEHLPFLVLIKLLSETHRVLKPGGLAIFETPNPQNILVGANNFYTDPTHRNPLPSNLTKFMVENMGFASVKIMNLNPYEESFQLSGSEVAERFNEYFYGPQDYAVVGYKL</sequence>
<evidence type="ECO:0000313" key="3">
    <source>
        <dbReference type="Proteomes" id="UP001204953"/>
    </source>
</evidence>
<dbReference type="Gene3D" id="1.20.5.340">
    <property type="match status" value="1"/>
</dbReference>
<feature type="non-terminal residue" evidence="2">
    <location>
        <position position="1"/>
    </location>
</feature>